<dbReference type="GO" id="GO:0043190">
    <property type="term" value="C:ATP-binding cassette (ABC) transporter complex"/>
    <property type="evidence" value="ECO:0007669"/>
    <property type="project" value="InterPro"/>
</dbReference>
<evidence type="ECO:0000256" key="3">
    <source>
        <dbReference type="ARBA" id="ARBA00022729"/>
    </source>
</evidence>
<feature type="domain" description="Solute-binding protein family 5" evidence="5">
    <location>
        <begin position="85"/>
        <end position="463"/>
    </location>
</feature>
<comment type="caution">
    <text evidence="6">The sequence shown here is derived from an EMBL/GenBank/DDBJ whole genome shotgun (WGS) entry which is preliminary data.</text>
</comment>
<dbReference type="Gene3D" id="3.10.105.10">
    <property type="entry name" value="Dipeptide-binding Protein, Domain 3"/>
    <property type="match status" value="1"/>
</dbReference>
<dbReference type="Pfam" id="PF00496">
    <property type="entry name" value="SBP_bac_5"/>
    <property type="match status" value="1"/>
</dbReference>
<reference evidence="6" key="1">
    <citation type="submission" date="2017-10" db="EMBL/GenBank/DDBJ databases">
        <title>Chryseobacterium sp. B5 is a hydrocarbonoclastic and plant growth promoting bacterium.</title>
        <authorList>
            <person name="Thijs S."/>
            <person name="Gkorezis P."/>
            <person name="Van Hamme J."/>
        </authorList>
    </citation>
    <scope>NUCLEOTIDE SEQUENCE</scope>
    <source>
        <strain evidence="6">B5</strain>
    </source>
</reference>
<organism evidence="6">
    <name type="scientific">Chryseobacterium sp. B5</name>
    <dbReference type="NCBI Taxonomy" id="2050562"/>
    <lineage>
        <taxon>Bacteria</taxon>
        <taxon>Pseudomonadati</taxon>
        <taxon>Bacteroidota</taxon>
        <taxon>Flavobacteriia</taxon>
        <taxon>Flavobacteriales</taxon>
        <taxon>Weeksellaceae</taxon>
        <taxon>Chryseobacterium group</taxon>
        <taxon>Chryseobacterium</taxon>
    </lineage>
</organism>
<comment type="similarity">
    <text evidence="1">Belongs to the bacterial solute-binding protein 5 family.</text>
</comment>
<dbReference type="Gene3D" id="3.40.190.10">
    <property type="entry name" value="Periplasmic binding protein-like II"/>
    <property type="match status" value="1"/>
</dbReference>
<name>A0A2G7T7P9_9FLAO</name>
<dbReference type="PANTHER" id="PTHR30290">
    <property type="entry name" value="PERIPLASMIC BINDING COMPONENT OF ABC TRANSPORTER"/>
    <property type="match status" value="1"/>
</dbReference>
<dbReference type="InterPro" id="IPR030678">
    <property type="entry name" value="Peptide/Ni-bd"/>
</dbReference>
<evidence type="ECO:0000256" key="4">
    <source>
        <dbReference type="SAM" id="SignalP"/>
    </source>
</evidence>
<dbReference type="EMBL" id="PEKC01000029">
    <property type="protein sequence ID" value="PII35945.1"/>
    <property type="molecule type" value="Genomic_DNA"/>
</dbReference>
<keyword evidence="2" id="KW-0813">Transport</keyword>
<dbReference type="SUPFAM" id="SSF53850">
    <property type="entry name" value="Periplasmic binding protein-like II"/>
    <property type="match status" value="1"/>
</dbReference>
<dbReference type="PROSITE" id="PS01040">
    <property type="entry name" value="SBP_BACTERIAL_5"/>
    <property type="match status" value="1"/>
</dbReference>
<protein>
    <submittedName>
        <fullName evidence="6">Peptide ABC transporter substrate-binding protein</fullName>
    </submittedName>
</protein>
<accession>A0A2G7T7P9</accession>
<keyword evidence="3 4" id="KW-0732">Signal</keyword>
<evidence type="ECO:0000256" key="2">
    <source>
        <dbReference type="ARBA" id="ARBA00022448"/>
    </source>
</evidence>
<dbReference type="GO" id="GO:0015833">
    <property type="term" value="P:peptide transport"/>
    <property type="evidence" value="ECO:0007669"/>
    <property type="project" value="TreeGrafter"/>
</dbReference>
<dbReference type="PIRSF" id="PIRSF002741">
    <property type="entry name" value="MppA"/>
    <property type="match status" value="1"/>
</dbReference>
<evidence type="ECO:0000256" key="1">
    <source>
        <dbReference type="ARBA" id="ARBA00005695"/>
    </source>
</evidence>
<evidence type="ECO:0000259" key="5">
    <source>
        <dbReference type="Pfam" id="PF00496"/>
    </source>
</evidence>
<dbReference type="InterPro" id="IPR023765">
    <property type="entry name" value="SBP_5_CS"/>
</dbReference>
<dbReference type="InterPro" id="IPR039424">
    <property type="entry name" value="SBP_5"/>
</dbReference>
<feature type="signal peptide" evidence="4">
    <location>
        <begin position="1"/>
        <end position="41"/>
    </location>
</feature>
<dbReference type="PANTHER" id="PTHR30290:SF9">
    <property type="entry name" value="OLIGOPEPTIDE-BINDING PROTEIN APPA"/>
    <property type="match status" value="1"/>
</dbReference>
<proteinExistence type="inferred from homology"/>
<evidence type="ECO:0000313" key="6">
    <source>
        <dbReference type="EMBL" id="PII35945.1"/>
    </source>
</evidence>
<dbReference type="AlphaFoldDB" id="A0A2G7T7P9"/>
<sequence length="556" mass="61210">MTQRRFLPRLSLLRTHLRTLRTSALLVALAAALLCAPPAQAETLRWARSTDASTLDPHALNNGPNHNLLHQIYEPLIIRTADGKLLPTLATSWALTADPSVWEFKLRKGVKFHDGSLFTADDVLFSLRRARSATSDMRSLLTSITDVTKVDAFTVHIRTNGPNPLLPASLINIQILSAAWAKAHGAEQPQNALAKEENYATRNANGTGPYVIASREQDTRTVLRQFPGYWGKGLFPLEIDELVYLPIKSQATRVAALLSGEVDFVQDLPIQDIARLSADPRFRINQAAENRTIFLGLNVGAAPLAHSDVKDKNPLADLRVRQAFQLAIDRQAIQRAVMRGLSVPTNIIAPPFVHGYEKSFGAVGKADLAQARKLLAEAGYPNGFGITLHCTNDRYLNDEAICQAIAGFLGRIGVKTAVSSRPLAIQTAAINNQETDFYLYGWGVPTYDSAYVFDYLVHTRGKNGRGNTNATRYSNAELDSQIVSLASEGDARKRDATIHSIWSTVQKELIYLPLHDQIQTYAMVRKFDIPVNPSNTPYFKLFKQPGARQAAVAGAQ</sequence>
<dbReference type="GO" id="GO:1904680">
    <property type="term" value="F:peptide transmembrane transporter activity"/>
    <property type="evidence" value="ECO:0007669"/>
    <property type="project" value="TreeGrafter"/>
</dbReference>
<feature type="chain" id="PRO_5013862797" evidence="4">
    <location>
        <begin position="42"/>
        <end position="556"/>
    </location>
</feature>
<dbReference type="GO" id="GO:0030288">
    <property type="term" value="C:outer membrane-bounded periplasmic space"/>
    <property type="evidence" value="ECO:0007669"/>
    <property type="project" value="UniProtKB-ARBA"/>
</dbReference>
<dbReference type="Gene3D" id="3.90.76.10">
    <property type="entry name" value="Dipeptide-binding Protein, Domain 1"/>
    <property type="match status" value="1"/>
</dbReference>
<dbReference type="CDD" id="cd08498">
    <property type="entry name" value="PBP2_NikA_DppA_OppA_like_2"/>
    <property type="match status" value="1"/>
</dbReference>
<gene>
    <name evidence="6" type="ORF">CTI11_10275</name>
</gene>
<dbReference type="InterPro" id="IPR000914">
    <property type="entry name" value="SBP_5_dom"/>
</dbReference>